<reference evidence="2 3" key="1">
    <citation type="submission" date="2017-12" db="EMBL/GenBank/DDBJ databases">
        <title>Comparative genomics of Botrytis spp.</title>
        <authorList>
            <person name="Valero-Jimenez C.A."/>
            <person name="Tapia P."/>
            <person name="Veloso J."/>
            <person name="Silva-Moreno E."/>
            <person name="Staats M."/>
            <person name="Valdes J.H."/>
            <person name="Van Kan J.A.L."/>
        </authorList>
    </citation>
    <scope>NUCLEOTIDE SEQUENCE [LARGE SCALE GENOMIC DNA]</scope>
    <source>
        <strain evidence="2 3">Bp0003</strain>
    </source>
</reference>
<organism evidence="2 3">
    <name type="scientific">Botrytis paeoniae</name>
    <dbReference type="NCBI Taxonomy" id="278948"/>
    <lineage>
        <taxon>Eukaryota</taxon>
        <taxon>Fungi</taxon>
        <taxon>Dikarya</taxon>
        <taxon>Ascomycota</taxon>
        <taxon>Pezizomycotina</taxon>
        <taxon>Leotiomycetes</taxon>
        <taxon>Helotiales</taxon>
        <taxon>Sclerotiniaceae</taxon>
        <taxon>Botrytis</taxon>
    </lineage>
</organism>
<keyword evidence="3" id="KW-1185">Reference proteome</keyword>
<accession>A0A4Z1G0E3</accession>
<name>A0A4Z1G0E3_9HELO</name>
<evidence type="ECO:0008006" key="4">
    <source>
        <dbReference type="Google" id="ProtNLM"/>
    </source>
</evidence>
<evidence type="ECO:0000313" key="3">
    <source>
        <dbReference type="Proteomes" id="UP000297910"/>
    </source>
</evidence>
<protein>
    <recommendedName>
        <fullName evidence="4">Aminoglycoside phosphotransferase domain-containing protein</fullName>
    </recommendedName>
</protein>
<dbReference type="PANTHER" id="PTHR21310">
    <property type="entry name" value="AMINOGLYCOSIDE PHOSPHOTRANSFERASE-RELATED-RELATED"/>
    <property type="match status" value="1"/>
</dbReference>
<proteinExistence type="predicted"/>
<comment type="caution">
    <text evidence="2">The sequence shown here is derived from an EMBL/GenBank/DDBJ whole genome shotgun (WGS) entry which is preliminary data.</text>
</comment>
<sequence length="309" mass="35253">MTNSTSWSIGYGGVLKMAFINLQHDLTHQSITLNWMKGKLSPEQAERFKIPKVIRYEVQMKRHISFETQLYGLNFDQAWPILSPQQRENVITAVKDFCFELSKIKGDKIGSVEGKCILDMCLPVHYELEVSPYDPAGMQASWATTALAPGLSEFCFAHNGLWPHHIILMDYLNGGYSDLRVPTIGLASWSLAGFVPKVWVRTKFAVDQMYNFCPVQMLDVKLSSGIRQEELHKYKWSAFRGLGRAPYNMPEIRSFYWRANPLSAQYMGRDFVEGRGALVSVAAEDAEAFIAQIEEEEEENERRRNRPAG</sequence>
<dbReference type="InterPro" id="IPR051678">
    <property type="entry name" value="AGP_Transferase"/>
</dbReference>
<gene>
    <name evidence="2" type="ORF">BPAE_0005g00620</name>
</gene>
<dbReference type="EMBL" id="PQXI01000005">
    <property type="protein sequence ID" value="TGO30466.1"/>
    <property type="molecule type" value="Genomic_DNA"/>
</dbReference>
<evidence type="ECO:0000256" key="1">
    <source>
        <dbReference type="SAM" id="Coils"/>
    </source>
</evidence>
<dbReference type="Proteomes" id="UP000297910">
    <property type="component" value="Unassembled WGS sequence"/>
</dbReference>
<evidence type="ECO:0000313" key="2">
    <source>
        <dbReference type="EMBL" id="TGO30466.1"/>
    </source>
</evidence>
<dbReference type="AlphaFoldDB" id="A0A4Z1G0E3"/>
<feature type="coiled-coil region" evidence="1">
    <location>
        <begin position="279"/>
        <end position="306"/>
    </location>
</feature>
<keyword evidence="1" id="KW-0175">Coiled coil</keyword>
<dbReference type="PANTHER" id="PTHR21310:SF58">
    <property type="entry name" value="AMINOGLYCOSIDE PHOSPHOTRANSFERASE DOMAIN-CONTAINING PROTEIN"/>
    <property type="match status" value="1"/>
</dbReference>